<dbReference type="Proteomes" id="UP001055955">
    <property type="component" value="Chromosome"/>
</dbReference>
<dbReference type="EMBL" id="CP092900">
    <property type="protein sequence ID" value="UTC24649.1"/>
    <property type="molecule type" value="Genomic_DNA"/>
</dbReference>
<proteinExistence type="inferred from homology"/>
<evidence type="ECO:0000256" key="4">
    <source>
        <dbReference type="ARBA" id="ARBA00022691"/>
    </source>
</evidence>
<evidence type="ECO:0000313" key="13">
    <source>
        <dbReference type="EMBL" id="UTC24649.1"/>
    </source>
</evidence>
<dbReference type="InterPro" id="IPR029063">
    <property type="entry name" value="SAM-dependent_MTases_sf"/>
</dbReference>
<sequence length="204" mass="22828">MSQSKKRQWHKAHSKDPFVRAAKDQGYRSRAAFKLKQVQECHKILQPGMSVVELGSAPGAWTQYIATVLNKRGQLIACDLLPMDPVSDVTFIQGDFLEGKTQQAIRDSLKGQCTLIVSDMAPNLTGNHVTDQARMSELAESVLTFCDTNLALEGSLLIKVFNGVDFESIRNQMRVLFSQVKVIKPEASKRASREVYLLGQKYRV</sequence>
<keyword evidence="3 11" id="KW-0808">Transferase</keyword>
<evidence type="ECO:0000256" key="1">
    <source>
        <dbReference type="ARBA" id="ARBA00022552"/>
    </source>
</evidence>
<evidence type="ECO:0000256" key="10">
    <source>
        <dbReference type="ARBA" id="ARBA00048970"/>
    </source>
</evidence>
<evidence type="ECO:0000256" key="2">
    <source>
        <dbReference type="ARBA" id="ARBA00022603"/>
    </source>
</evidence>
<evidence type="ECO:0000259" key="12">
    <source>
        <dbReference type="Pfam" id="PF01728"/>
    </source>
</evidence>
<dbReference type="Gene3D" id="3.40.50.150">
    <property type="entry name" value="Vaccinia Virus protein VP39"/>
    <property type="match status" value="1"/>
</dbReference>
<organism evidence="13 14">
    <name type="scientific">Candidatus Comchoanobacter bicostacola</name>
    <dbReference type="NCBI Taxonomy" id="2919598"/>
    <lineage>
        <taxon>Bacteria</taxon>
        <taxon>Pseudomonadati</taxon>
        <taxon>Pseudomonadota</taxon>
        <taxon>Gammaproteobacteria</taxon>
        <taxon>Candidatus Comchoanobacterales</taxon>
        <taxon>Candidatus Comchoanobacteraceae</taxon>
        <taxon>Candidatus Comchoanobacter</taxon>
    </lineage>
</organism>
<evidence type="ECO:0000256" key="9">
    <source>
        <dbReference type="ARBA" id="ARBA00042745"/>
    </source>
</evidence>
<dbReference type="InterPro" id="IPR015507">
    <property type="entry name" value="rRNA-MeTfrase_E"/>
</dbReference>
<dbReference type="InterPro" id="IPR050082">
    <property type="entry name" value="RNA_methyltr_RlmE"/>
</dbReference>
<evidence type="ECO:0000313" key="14">
    <source>
        <dbReference type="Proteomes" id="UP001055955"/>
    </source>
</evidence>
<comment type="similarity">
    <text evidence="11">Belongs to the class I-like SAM-binding methyltransferase superfamily. RNA methyltransferase RlmE family.</text>
</comment>
<dbReference type="PANTHER" id="PTHR10920">
    <property type="entry name" value="RIBOSOMAL RNA METHYLTRANSFERASE"/>
    <property type="match status" value="1"/>
</dbReference>
<evidence type="ECO:0000256" key="7">
    <source>
        <dbReference type="ARBA" id="ARBA00041129"/>
    </source>
</evidence>
<feature type="binding site" evidence="11">
    <location>
        <position position="61"/>
    </location>
    <ligand>
        <name>S-adenosyl-L-methionine</name>
        <dbReference type="ChEBI" id="CHEBI:59789"/>
    </ligand>
</feature>
<dbReference type="PIRSF" id="PIRSF005461">
    <property type="entry name" value="23S_rRNA_mtase"/>
    <property type="match status" value="1"/>
</dbReference>
<comment type="subcellular location">
    <subcellularLocation>
        <location evidence="11">Cytoplasm</location>
    </subcellularLocation>
</comment>
<evidence type="ECO:0000256" key="3">
    <source>
        <dbReference type="ARBA" id="ARBA00022679"/>
    </source>
</evidence>
<dbReference type="HAMAP" id="MF_01547">
    <property type="entry name" value="RNA_methyltr_E"/>
    <property type="match status" value="1"/>
</dbReference>
<comment type="function">
    <text evidence="5 11">Specifically methylates the uridine in position 2552 of 23S rRNA at the 2'-O position of the ribose in the fully assembled 50S ribosomal subunit.</text>
</comment>
<feature type="binding site" evidence="11">
    <location>
        <position position="119"/>
    </location>
    <ligand>
        <name>S-adenosyl-L-methionine</name>
        <dbReference type="ChEBI" id="CHEBI:59789"/>
    </ligand>
</feature>
<gene>
    <name evidence="11" type="primary">rlmE</name>
    <name evidence="11" type="synonym">ftsJ</name>
    <name evidence="11" type="synonym">rrmJ</name>
    <name evidence="13" type="ORF">MMH89_00515</name>
</gene>
<reference evidence="13 14" key="1">
    <citation type="journal article" date="2022" name="Nat. Microbiol.">
        <title>The microbiome of a bacterivorous marine choanoflagellate contains a resource-demanding obligate bacterial associate.</title>
        <authorList>
            <person name="Needham D.M."/>
            <person name="Poirier C."/>
            <person name="Bachy C."/>
            <person name="George E.E."/>
            <person name="Wilken S."/>
            <person name="Yung C.C.M."/>
            <person name="Limardo A.J."/>
            <person name="Morando M."/>
            <person name="Sudek L."/>
            <person name="Malmstrom R.R."/>
            <person name="Keeling P.J."/>
            <person name="Santoro A.E."/>
            <person name="Worden A.Z."/>
        </authorList>
    </citation>
    <scope>NUCLEOTIDE SEQUENCE [LARGE SCALE GENOMIC DNA]</scope>
    <source>
        <strain evidence="13 14">Comchoano-1</strain>
    </source>
</reference>
<dbReference type="RefSeq" id="WP_258568434.1">
    <property type="nucleotide sequence ID" value="NZ_CP092900.1"/>
</dbReference>
<evidence type="ECO:0000256" key="8">
    <source>
        <dbReference type="ARBA" id="ARBA00041995"/>
    </source>
</evidence>
<name>A0ABY5DM62_9GAMM</name>
<comment type="catalytic activity">
    <reaction evidence="10 11">
        <text>uridine(2552) in 23S rRNA + S-adenosyl-L-methionine = 2'-O-methyluridine(2552) in 23S rRNA + S-adenosyl-L-homocysteine + H(+)</text>
        <dbReference type="Rhea" id="RHEA:42720"/>
        <dbReference type="Rhea" id="RHEA-COMP:10202"/>
        <dbReference type="Rhea" id="RHEA-COMP:10203"/>
        <dbReference type="ChEBI" id="CHEBI:15378"/>
        <dbReference type="ChEBI" id="CHEBI:57856"/>
        <dbReference type="ChEBI" id="CHEBI:59789"/>
        <dbReference type="ChEBI" id="CHEBI:65315"/>
        <dbReference type="ChEBI" id="CHEBI:74478"/>
        <dbReference type="EC" id="2.1.1.166"/>
    </reaction>
</comment>
<evidence type="ECO:0000256" key="5">
    <source>
        <dbReference type="ARBA" id="ARBA00037569"/>
    </source>
</evidence>
<accession>A0ABY5DM62</accession>
<feature type="binding site" evidence="11">
    <location>
        <position position="95"/>
    </location>
    <ligand>
        <name>S-adenosyl-L-methionine</name>
        <dbReference type="ChEBI" id="CHEBI:59789"/>
    </ligand>
</feature>
<dbReference type="InterPro" id="IPR002877">
    <property type="entry name" value="RNA_MeTrfase_FtsJ_dom"/>
</dbReference>
<evidence type="ECO:0000256" key="6">
    <source>
        <dbReference type="ARBA" id="ARBA00038861"/>
    </source>
</evidence>
<dbReference type="EC" id="2.1.1.166" evidence="6 11"/>
<dbReference type="Pfam" id="PF01728">
    <property type="entry name" value="FtsJ"/>
    <property type="match status" value="1"/>
</dbReference>
<keyword evidence="11" id="KW-0963">Cytoplasm</keyword>
<feature type="binding site" evidence="11">
    <location>
        <position position="59"/>
    </location>
    <ligand>
        <name>S-adenosyl-L-methionine</name>
        <dbReference type="ChEBI" id="CHEBI:59789"/>
    </ligand>
</feature>
<keyword evidence="14" id="KW-1185">Reference proteome</keyword>
<dbReference type="GO" id="GO:0032259">
    <property type="term" value="P:methylation"/>
    <property type="evidence" value="ECO:0007669"/>
    <property type="project" value="UniProtKB-KW"/>
</dbReference>
<dbReference type="SUPFAM" id="SSF53335">
    <property type="entry name" value="S-adenosyl-L-methionine-dependent methyltransferases"/>
    <property type="match status" value="1"/>
</dbReference>
<feature type="domain" description="Ribosomal RNA methyltransferase FtsJ" evidence="12">
    <location>
        <begin position="27"/>
        <end position="202"/>
    </location>
</feature>
<keyword evidence="2 11" id="KW-0489">Methyltransferase</keyword>
<dbReference type="PANTHER" id="PTHR10920:SF18">
    <property type="entry name" value="RRNA METHYLTRANSFERASE 2, MITOCHONDRIAL"/>
    <property type="match status" value="1"/>
</dbReference>
<keyword evidence="4 11" id="KW-0949">S-adenosyl-L-methionine</keyword>
<keyword evidence="1 11" id="KW-0698">rRNA processing</keyword>
<protein>
    <recommendedName>
        <fullName evidence="7 11">Ribosomal RNA large subunit methyltransferase E</fullName>
        <ecNumber evidence="6 11">2.1.1.166</ecNumber>
    </recommendedName>
    <alternativeName>
        <fullName evidence="9 11">23S rRNA Um2552 methyltransferase</fullName>
    </alternativeName>
    <alternativeName>
        <fullName evidence="8 11">rRNA (uridine-2'-O-)-methyltransferase</fullName>
    </alternativeName>
</protein>
<dbReference type="GO" id="GO:0008168">
    <property type="term" value="F:methyltransferase activity"/>
    <property type="evidence" value="ECO:0007669"/>
    <property type="project" value="UniProtKB-KW"/>
</dbReference>
<feature type="active site" description="Proton acceptor" evidence="11">
    <location>
        <position position="159"/>
    </location>
</feature>
<feature type="binding site" evidence="11">
    <location>
        <position position="79"/>
    </location>
    <ligand>
        <name>S-adenosyl-L-methionine</name>
        <dbReference type="ChEBI" id="CHEBI:59789"/>
    </ligand>
</feature>
<evidence type="ECO:0000256" key="11">
    <source>
        <dbReference type="HAMAP-Rule" id="MF_01547"/>
    </source>
</evidence>